<feature type="region of interest" description="Disordered" evidence="1">
    <location>
        <begin position="478"/>
        <end position="508"/>
    </location>
</feature>
<name>A0A545UZU6_9HYPO</name>
<organism evidence="3 4">
    <name type="scientific">Cordyceps javanica</name>
    <dbReference type="NCBI Taxonomy" id="43265"/>
    <lineage>
        <taxon>Eukaryota</taxon>
        <taxon>Fungi</taxon>
        <taxon>Dikarya</taxon>
        <taxon>Ascomycota</taxon>
        <taxon>Pezizomycotina</taxon>
        <taxon>Sordariomycetes</taxon>
        <taxon>Hypocreomycetidae</taxon>
        <taxon>Hypocreales</taxon>
        <taxon>Cordycipitaceae</taxon>
        <taxon>Cordyceps</taxon>
    </lineage>
</organism>
<accession>A0A545UZU6</accession>
<feature type="transmembrane region" description="Helical" evidence="2">
    <location>
        <begin position="399"/>
        <end position="421"/>
    </location>
</feature>
<evidence type="ECO:0000313" key="3">
    <source>
        <dbReference type="EMBL" id="TQV94978.1"/>
    </source>
</evidence>
<sequence length="508" mass="56387">MNQIYEKLAAAGQLATSHGGESTLDFDNNARVCDIYEVWAHNDSGEAVSRHRKIDSCDVPDWLQNGAGSDAKPGHALLLRLVLVSIRPALKTKKRIVSIAKESHDQLIKAFGLKLANEFLKGTITSVTAFPKVSVAPNAELCCYAFNHAPKLAAIWSQVRYTDEGGFTKKAAIEGIVYMTSDAENSTVPSQKLVEKPAPTAAFTPSEVLRRLLDSPFCADIYSDSMATALILAMQLGFEIDVTQSRIKTAIRGIEAKTGYHTFKSRVAASTQAQVELGQLAVQASGSATKLASIDRKSTSMQKVLQFIVKQLDKEGLGEAGSAAHNAQQLLRHHVGVLEERLEMQMLDTRYTMKRVDIQINAIFNMMTQEDSLRGIELAQSTHQIAHASYRDSSSMKTLAIVTMFFLPGSFVSAMFSMPMFEWTKADPDSPSIGVGLLPQFALYWVITLPLTLVIFSLYLLWLWHLKRQRQREFAIVSRKSDDNSDGEEGKEVVEERRLARRRRETTL</sequence>
<evidence type="ECO:0000256" key="2">
    <source>
        <dbReference type="SAM" id="Phobius"/>
    </source>
</evidence>
<evidence type="ECO:0008006" key="5">
    <source>
        <dbReference type="Google" id="ProtNLM"/>
    </source>
</evidence>
<protein>
    <recommendedName>
        <fullName evidence="5">CorA-like mg2+ transporter protein domain-containing protein</fullName>
    </recommendedName>
</protein>
<comment type="caution">
    <text evidence="3">The sequence shown here is derived from an EMBL/GenBank/DDBJ whole genome shotgun (WGS) entry which is preliminary data.</text>
</comment>
<keyword evidence="2" id="KW-1133">Transmembrane helix</keyword>
<evidence type="ECO:0000256" key="1">
    <source>
        <dbReference type="SAM" id="MobiDB-lite"/>
    </source>
</evidence>
<dbReference type="OrthoDB" id="3642468at2759"/>
<dbReference type="Proteomes" id="UP000315783">
    <property type="component" value="Unassembled WGS sequence"/>
</dbReference>
<dbReference type="AlphaFoldDB" id="A0A545UZU6"/>
<feature type="compositionally biased region" description="Basic residues" evidence="1">
    <location>
        <begin position="499"/>
        <end position="508"/>
    </location>
</feature>
<reference evidence="3 4" key="1">
    <citation type="journal article" date="2019" name="Appl. Microbiol. Biotechnol.">
        <title>Genome sequence of Isaria javanica and comparative genome analysis insights into family S53 peptidase evolution in fungal entomopathogens.</title>
        <authorList>
            <person name="Lin R."/>
            <person name="Zhang X."/>
            <person name="Xin B."/>
            <person name="Zou M."/>
            <person name="Gao Y."/>
            <person name="Qin F."/>
            <person name="Hu Q."/>
            <person name="Xie B."/>
            <person name="Cheng X."/>
        </authorList>
    </citation>
    <scope>NUCLEOTIDE SEQUENCE [LARGE SCALE GENOMIC DNA]</scope>
    <source>
        <strain evidence="3 4">IJ1G</strain>
    </source>
</reference>
<feature type="transmembrane region" description="Helical" evidence="2">
    <location>
        <begin position="441"/>
        <end position="464"/>
    </location>
</feature>
<keyword evidence="2" id="KW-0812">Transmembrane</keyword>
<dbReference type="STRING" id="43265.A0A545UZU6"/>
<feature type="compositionally biased region" description="Basic and acidic residues" evidence="1">
    <location>
        <begin position="479"/>
        <end position="498"/>
    </location>
</feature>
<dbReference type="EMBL" id="SPUK01000008">
    <property type="protein sequence ID" value="TQV94978.1"/>
    <property type="molecule type" value="Genomic_DNA"/>
</dbReference>
<keyword evidence="4" id="KW-1185">Reference proteome</keyword>
<gene>
    <name evidence="3" type="ORF">IF1G_05965</name>
</gene>
<dbReference type="Gene3D" id="1.20.58.340">
    <property type="entry name" value="Magnesium transport protein CorA, transmembrane region"/>
    <property type="match status" value="1"/>
</dbReference>
<proteinExistence type="predicted"/>
<keyword evidence="2" id="KW-0472">Membrane</keyword>
<evidence type="ECO:0000313" key="4">
    <source>
        <dbReference type="Proteomes" id="UP000315783"/>
    </source>
</evidence>